<reference evidence="4" key="1">
    <citation type="submission" date="2023-07" db="EMBL/GenBank/DDBJ databases">
        <title>Two novel species in the genus Flavivirga.</title>
        <authorList>
            <person name="Kwon K."/>
        </authorList>
    </citation>
    <scope>NUCLEOTIDE SEQUENCE</scope>
    <source>
        <strain evidence="4">KACC 14158</strain>
    </source>
</reference>
<sequence>MPFIKHNQERQMLFTNTPFLKGEFNYVELEKGLWVMNSLMIYKNNVSYKPVYDKLLESNYYCMSLNIVENKFDSNFFELDHYKVESHSITFIKPAADFLYCHFKGSVEKMFAVYFSEEWAKKNIVESSGISTSVKNVLLFSENTEFLNYEFDKIDFEDLIGNISKYSNSSAKPNLIELKKITYHFFDLFFSLIDKKDTLKSFKLNLKERAKIEKIEHYLKGNLYNKFPGIEKISDKFNIPNSTLKRNFKLVYETSIFKYFQTKQMDLAFNYFKDHDVMVKDVSQKFGYENVSKFSTAFQKRHNILPSEIKR</sequence>
<keyword evidence="5" id="KW-1185">Reference proteome</keyword>
<accession>A0ABT8WW71</accession>
<organism evidence="4 5">
    <name type="scientific">Flavivirga jejuensis</name>
    <dbReference type="NCBI Taxonomy" id="870487"/>
    <lineage>
        <taxon>Bacteria</taxon>
        <taxon>Pseudomonadati</taxon>
        <taxon>Bacteroidota</taxon>
        <taxon>Flavobacteriia</taxon>
        <taxon>Flavobacteriales</taxon>
        <taxon>Flavobacteriaceae</taxon>
        <taxon>Flavivirga</taxon>
    </lineage>
</organism>
<gene>
    <name evidence="4" type="ORF">Q4Q40_23335</name>
</gene>
<keyword evidence="1" id="KW-0805">Transcription regulation</keyword>
<dbReference type="Proteomes" id="UP001176806">
    <property type="component" value="Unassembled WGS sequence"/>
</dbReference>
<evidence type="ECO:0000259" key="3">
    <source>
        <dbReference type="PROSITE" id="PS01124"/>
    </source>
</evidence>
<evidence type="ECO:0000256" key="2">
    <source>
        <dbReference type="ARBA" id="ARBA00023163"/>
    </source>
</evidence>
<dbReference type="SUPFAM" id="SSF46689">
    <property type="entry name" value="Homeodomain-like"/>
    <property type="match status" value="1"/>
</dbReference>
<dbReference type="InterPro" id="IPR009057">
    <property type="entry name" value="Homeodomain-like_sf"/>
</dbReference>
<evidence type="ECO:0000256" key="1">
    <source>
        <dbReference type="ARBA" id="ARBA00023015"/>
    </source>
</evidence>
<proteinExistence type="predicted"/>
<protein>
    <submittedName>
        <fullName evidence="4">AraC family transcriptional regulator</fullName>
    </submittedName>
</protein>
<dbReference type="InterPro" id="IPR018060">
    <property type="entry name" value="HTH_AraC"/>
</dbReference>
<dbReference type="SMART" id="SM00342">
    <property type="entry name" value="HTH_ARAC"/>
    <property type="match status" value="1"/>
</dbReference>
<dbReference type="InterPro" id="IPR053142">
    <property type="entry name" value="PchR_regulatory_protein"/>
</dbReference>
<feature type="domain" description="HTH araC/xylS-type" evidence="3">
    <location>
        <begin position="213"/>
        <end position="311"/>
    </location>
</feature>
<evidence type="ECO:0000313" key="5">
    <source>
        <dbReference type="Proteomes" id="UP001176806"/>
    </source>
</evidence>
<dbReference type="Pfam" id="PF12833">
    <property type="entry name" value="HTH_18"/>
    <property type="match status" value="1"/>
</dbReference>
<dbReference type="PROSITE" id="PS01124">
    <property type="entry name" value="HTH_ARAC_FAMILY_2"/>
    <property type="match status" value="1"/>
</dbReference>
<comment type="caution">
    <text evidence="4">The sequence shown here is derived from an EMBL/GenBank/DDBJ whole genome shotgun (WGS) entry which is preliminary data.</text>
</comment>
<dbReference type="EMBL" id="JAUOEL010000013">
    <property type="protein sequence ID" value="MDO5977141.1"/>
    <property type="molecule type" value="Genomic_DNA"/>
</dbReference>
<dbReference type="RefSeq" id="WP_303304471.1">
    <property type="nucleotide sequence ID" value="NZ_BAABDA010000058.1"/>
</dbReference>
<evidence type="ECO:0000313" key="4">
    <source>
        <dbReference type="EMBL" id="MDO5977141.1"/>
    </source>
</evidence>
<dbReference type="Gene3D" id="1.10.10.60">
    <property type="entry name" value="Homeodomain-like"/>
    <property type="match status" value="1"/>
</dbReference>
<name>A0ABT8WW71_9FLAO</name>
<keyword evidence="2" id="KW-0804">Transcription</keyword>
<dbReference type="PANTHER" id="PTHR47893">
    <property type="entry name" value="REGULATORY PROTEIN PCHR"/>
    <property type="match status" value="1"/>
</dbReference>
<dbReference type="PANTHER" id="PTHR47893:SF1">
    <property type="entry name" value="REGULATORY PROTEIN PCHR"/>
    <property type="match status" value="1"/>
</dbReference>